<dbReference type="SFLD" id="SFLDG01017">
    <property type="entry name" value="Polyprenyl_Transferase_Like"/>
    <property type="match status" value="1"/>
</dbReference>
<evidence type="ECO:0000313" key="8">
    <source>
        <dbReference type="Proteomes" id="UP001596099"/>
    </source>
</evidence>
<keyword evidence="4" id="KW-0479">Metal-binding</keyword>
<keyword evidence="3 6" id="KW-0808">Transferase</keyword>
<dbReference type="EMBL" id="JBHSQH010000001">
    <property type="protein sequence ID" value="MFC5973243.1"/>
    <property type="molecule type" value="Genomic_DNA"/>
</dbReference>
<comment type="caution">
    <text evidence="7">The sequence shown here is derived from an EMBL/GenBank/DDBJ whole genome shotgun (WGS) entry which is preliminary data.</text>
</comment>
<keyword evidence="5" id="KW-0460">Magnesium</keyword>
<dbReference type="CDD" id="cd00685">
    <property type="entry name" value="Trans_IPPS_HT"/>
    <property type="match status" value="1"/>
</dbReference>
<dbReference type="PROSITE" id="PS00444">
    <property type="entry name" value="POLYPRENYL_SYNTHASE_2"/>
    <property type="match status" value="1"/>
</dbReference>
<evidence type="ECO:0000256" key="3">
    <source>
        <dbReference type="ARBA" id="ARBA00022679"/>
    </source>
</evidence>
<dbReference type="AlphaFoldDB" id="A0ABD5RS66"/>
<comment type="cofactor">
    <cofactor evidence="1">
        <name>Mg(2+)</name>
        <dbReference type="ChEBI" id="CHEBI:18420"/>
    </cofactor>
</comment>
<evidence type="ECO:0000256" key="2">
    <source>
        <dbReference type="ARBA" id="ARBA00006706"/>
    </source>
</evidence>
<dbReference type="InterPro" id="IPR000092">
    <property type="entry name" value="Polyprenyl_synt"/>
</dbReference>
<sequence length="342" mass="37790">MSNDADRVEQAVQERRDLVNDAIADMLPIQRPERLYEASRYLLDAGGKRLRPAVLLLAAEAIEGVEPFAEDYRSFGDEDIDVMAAAVSIETIQSFTLIHDDIMDDDDVRRGVPAVHREYDLETAILAGDTLYSKAFECMLDTGAPADRTVRALDELATTCTRICEGQALDVEFEGRESVAPDEYIEMVEYKTAVLYAAAASIPAIVLGADDEVVEALCGYGLDVGRGFQIQDDLLDLTTPSDTLGKQRGSDLIEGKRTIISLHAREHGVNVDTLVPHERDAVTEDDIDAALDELDAAGSIEYAREMAQEYVDRGKNRLEILPDGEARRTLEAIADYLVEREY</sequence>
<dbReference type="EC" id="2.5.1.81" evidence="7"/>
<dbReference type="Gene3D" id="1.10.600.10">
    <property type="entry name" value="Farnesyl Diphosphate Synthase"/>
    <property type="match status" value="1"/>
</dbReference>
<dbReference type="PROSITE" id="PS00723">
    <property type="entry name" value="POLYPRENYL_SYNTHASE_1"/>
    <property type="match status" value="1"/>
</dbReference>
<dbReference type="GO" id="GO:0044687">
    <property type="term" value="F:geranylfarnesyl diphosphate synthase activity"/>
    <property type="evidence" value="ECO:0007669"/>
    <property type="project" value="UniProtKB-EC"/>
</dbReference>
<gene>
    <name evidence="7" type="primary">idsA3</name>
    <name evidence="7" type="ORF">ACFPYI_18075</name>
</gene>
<dbReference type="PANTHER" id="PTHR12001:SF85">
    <property type="entry name" value="SHORT CHAIN ISOPRENYL DIPHOSPHATE SYNTHASE"/>
    <property type="match status" value="1"/>
</dbReference>
<dbReference type="Proteomes" id="UP001596099">
    <property type="component" value="Unassembled WGS sequence"/>
</dbReference>
<evidence type="ECO:0000256" key="6">
    <source>
        <dbReference type="RuleBase" id="RU004466"/>
    </source>
</evidence>
<protein>
    <submittedName>
        <fullName evidence="7">Geranylfarnesyl diphosphate synthase</fullName>
        <ecNumber evidence="7">2.5.1.81</ecNumber>
    </submittedName>
</protein>
<dbReference type="GO" id="GO:0046872">
    <property type="term" value="F:metal ion binding"/>
    <property type="evidence" value="ECO:0007669"/>
    <property type="project" value="UniProtKB-KW"/>
</dbReference>
<reference evidence="7 8" key="1">
    <citation type="journal article" date="2019" name="Int. J. Syst. Evol. Microbiol.">
        <title>The Global Catalogue of Microorganisms (GCM) 10K type strain sequencing project: providing services to taxonomists for standard genome sequencing and annotation.</title>
        <authorList>
            <consortium name="The Broad Institute Genomics Platform"/>
            <consortium name="The Broad Institute Genome Sequencing Center for Infectious Disease"/>
            <person name="Wu L."/>
            <person name="Ma J."/>
        </authorList>
    </citation>
    <scope>NUCLEOTIDE SEQUENCE [LARGE SCALE GENOMIC DNA]</scope>
    <source>
        <strain evidence="7 8">CGMCC 1.12543</strain>
    </source>
</reference>
<organism evidence="7 8">
    <name type="scientific">Halomarina salina</name>
    <dbReference type="NCBI Taxonomy" id="1872699"/>
    <lineage>
        <taxon>Archaea</taxon>
        <taxon>Methanobacteriati</taxon>
        <taxon>Methanobacteriota</taxon>
        <taxon>Stenosarchaea group</taxon>
        <taxon>Halobacteria</taxon>
        <taxon>Halobacteriales</taxon>
        <taxon>Natronomonadaceae</taxon>
        <taxon>Halomarina</taxon>
    </lineage>
</organism>
<comment type="similarity">
    <text evidence="2 6">Belongs to the FPP/GGPP synthase family.</text>
</comment>
<evidence type="ECO:0000256" key="4">
    <source>
        <dbReference type="ARBA" id="ARBA00022723"/>
    </source>
</evidence>
<dbReference type="SUPFAM" id="SSF48576">
    <property type="entry name" value="Terpenoid synthases"/>
    <property type="match status" value="1"/>
</dbReference>
<keyword evidence="8" id="KW-1185">Reference proteome</keyword>
<name>A0ABD5RS66_9EURY</name>
<dbReference type="RefSeq" id="WP_247417549.1">
    <property type="nucleotide sequence ID" value="NZ_JALLGW010000001.1"/>
</dbReference>
<dbReference type="Pfam" id="PF00348">
    <property type="entry name" value="polyprenyl_synt"/>
    <property type="match status" value="1"/>
</dbReference>
<dbReference type="InterPro" id="IPR008949">
    <property type="entry name" value="Isoprenoid_synthase_dom_sf"/>
</dbReference>
<dbReference type="NCBIfam" id="NF040789">
    <property type="entry name" value="gerfarn_diphsyn"/>
    <property type="match status" value="1"/>
</dbReference>
<dbReference type="SFLD" id="SFLDS00005">
    <property type="entry name" value="Isoprenoid_Synthase_Type_I"/>
    <property type="match status" value="1"/>
</dbReference>
<evidence type="ECO:0000313" key="7">
    <source>
        <dbReference type="EMBL" id="MFC5973243.1"/>
    </source>
</evidence>
<evidence type="ECO:0000256" key="1">
    <source>
        <dbReference type="ARBA" id="ARBA00001946"/>
    </source>
</evidence>
<evidence type="ECO:0000256" key="5">
    <source>
        <dbReference type="ARBA" id="ARBA00022842"/>
    </source>
</evidence>
<dbReference type="InterPro" id="IPR033749">
    <property type="entry name" value="Polyprenyl_synt_CS"/>
</dbReference>
<accession>A0ABD5RS66</accession>
<proteinExistence type="inferred from homology"/>
<dbReference type="PANTHER" id="PTHR12001">
    <property type="entry name" value="GERANYLGERANYL PYROPHOSPHATE SYNTHASE"/>
    <property type="match status" value="1"/>
</dbReference>